<gene>
    <name evidence="5" type="primary">xerC_8</name>
    <name evidence="5" type="ORF">ETAA1_55990</name>
</gene>
<dbReference type="InterPro" id="IPR013762">
    <property type="entry name" value="Integrase-like_cat_sf"/>
</dbReference>
<evidence type="ECO:0000256" key="2">
    <source>
        <dbReference type="ARBA" id="ARBA00022908"/>
    </source>
</evidence>
<keyword evidence="3" id="KW-0233">DNA recombination</keyword>
<keyword evidence="6" id="KW-1185">Reference proteome</keyword>
<organism evidence="5 6">
    <name type="scientific">Urbifossiella limnaea</name>
    <dbReference type="NCBI Taxonomy" id="2528023"/>
    <lineage>
        <taxon>Bacteria</taxon>
        <taxon>Pseudomonadati</taxon>
        <taxon>Planctomycetota</taxon>
        <taxon>Planctomycetia</taxon>
        <taxon>Gemmatales</taxon>
        <taxon>Gemmataceae</taxon>
        <taxon>Urbifossiella</taxon>
    </lineage>
</organism>
<keyword evidence="2" id="KW-0229">DNA integration</keyword>
<evidence type="ECO:0000256" key="1">
    <source>
        <dbReference type="ARBA" id="ARBA00008857"/>
    </source>
</evidence>
<dbReference type="PROSITE" id="PS51898">
    <property type="entry name" value="TYR_RECOMBINASE"/>
    <property type="match status" value="1"/>
</dbReference>
<dbReference type="GO" id="GO:0015074">
    <property type="term" value="P:DNA integration"/>
    <property type="evidence" value="ECO:0007669"/>
    <property type="project" value="UniProtKB-KW"/>
</dbReference>
<dbReference type="SUPFAM" id="SSF56349">
    <property type="entry name" value="DNA breaking-rejoining enzymes"/>
    <property type="match status" value="1"/>
</dbReference>
<dbReference type="PANTHER" id="PTHR30629">
    <property type="entry name" value="PROPHAGE INTEGRASE"/>
    <property type="match status" value="1"/>
</dbReference>
<feature type="domain" description="Tyr recombinase" evidence="4">
    <location>
        <begin position="181"/>
        <end position="393"/>
    </location>
</feature>
<protein>
    <submittedName>
        <fullName evidence="5">Tyrosine recombinase XerC</fullName>
    </submittedName>
</protein>
<name>A0A517Y1H4_9BACT</name>
<dbReference type="PANTHER" id="PTHR30629:SF2">
    <property type="entry name" value="PROPHAGE INTEGRASE INTS-RELATED"/>
    <property type="match status" value="1"/>
</dbReference>
<dbReference type="AlphaFoldDB" id="A0A517Y1H4"/>
<dbReference type="EMBL" id="CP036273">
    <property type="protein sequence ID" value="QDU23595.1"/>
    <property type="molecule type" value="Genomic_DNA"/>
</dbReference>
<accession>A0A517Y1H4</accession>
<dbReference type="Proteomes" id="UP000319576">
    <property type="component" value="Chromosome"/>
</dbReference>
<dbReference type="KEGG" id="uli:ETAA1_55990"/>
<dbReference type="Gene3D" id="1.10.443.10">
    <property type="entry name" value="Intergrase catalytic core"/>
    <property type="match status" value="1"/>
</dbReference>
<reference evidence="5 6" key="1">
    <citation type="submission" date="2019-02" db="EMBL/GenBank/DDBJ databases">
        <title>Deep-cultivation of Planctomycetes and their phenomic and genomic characterization uncovers novel biology.</title>
        <authorList>
            <person name="Wiegand S."/>
            <person name="Jogler M."/>
            <person name="Boedeker C."/>
            <person name="Pinto D."/>
            <person name="Vollmers J."/>
            <person name="Rivas-Marin E."/>
            <person name="Kohn T."/>
            <person name="Peeters S.H."/>
            <person name="Heuer A."/>
            <person name="Rast P."/>
            <person name="Oberbeckmann S."/>
            <person name="Bunk B."/>
            <person name="Jeske O."/>
            <person name="Meyerdierks A."/>
            <person name="Storesund J.E."/>
            <person name="Kallscheuer N."/>
            <person name="Luecker S."/>
            <person name="Lage O.M."/>
            <person name="Pohl T."/>
            <person name="Merkel B.J."/>
            <person name="Hornburger P."/>
            <person name="Mueller R.-W."/>
            <person name="Bruemmer F."/>
            <person name="Labrenz M."/>
            <person name="Spormann A.M."/>
            <person name="Op den Camp H."/>
            <person name="Overmann J."/>
            <person name="Amann R."/>
            <person name="Jetten M.S.M."/>
            <person name="Mascher T."/>
            <person name="Medema M.H."/>
            <person name="Devos D.P."/>
            <person name="Kaster A.-K."/>
            <person name="Ovreas L."/>
            <person name="Rohde M."/>
            <person name="Galperin M.Y."/>
            <person name="Jogler C."/>
        </authorList>
    </citation>
    <scope>NUCLEOTIDE SEQUENCE [LARGE SCALE GENOMIC DNA]</scope>
    <source>
        <strain evidence="5 6">ETA_A1</strain>
    </source>
</reference>
<dbReference type="InterPro" id="IPR050808">
    <property type="entry name" value="Phage_Integrase"/>
</dbReference>
<evidence type="ECO:0000313" key="5">
    <source>
        <dbReference type="EMBL" id="QDU23595.1"/>
    </source>
</evidence>
<comment type="similarity">
    <text evidence="1">Belongs to the 'phage' integrase family.</text>
</comment>
<evidence type="ECO:0000256" key="3">
    <source>
        <dbReference type="ARBA" id="ARBA00023172"/>
    </source>
</evidence>
<dbReference type="InterPro" id="IPR011010">
    <property type="entry name" value="DNA_brk_join_enz"/>
</dbReference>
<proteinExistence type="inferred from homology"/>
<dbReference type="Pfam" id="PF00589">
    <property type="entry name" value="Phage_integrase"/>
    <property type="match status" value="1"/>
</dbReference>
<dbReference type="RefSeq" id="WP_145243828.1">
    <property type="nucleotide sequence ID" value="NZ_CP036273.1"/>
</dbReference>
<sequence length="396" mass="43828">MPRPKNVVPTYSKHPRNNTARAWIAGRWVSLGRYNSPESRAEFARLCAELAATSDAATSARSSTAGPTVAEVIAAFKEHAEAFYRKPDGTPTGETKEYQQALRIVRELYGHTQAREFGPVALKTVRTAMVAKGWCRSRVNRQVGRVRRVWKWAAAEEMVPGSLVHDLACLAGLRTGRSAAHETEPVGPAPEAAYRAALPHMTPTLRAMVQVQRLAGLRPCEVRLLTPADLDTSGELWIYAPAEHKMSHLGRTKAVPLPPSARAVIEPWLAGREPDQVLFSPRQAQRERFDAMRAARKSKVQPSQLDRSKPMTVKVRQTRERYTRFAYGQAVRRACERAGVEPWTPGQLRHSFATEVRAKHGLEAAQVLLGHKKADVTQVYAEATLAKGIEAARAMG</sequence>
<evidence type="ECO:0000259" key="4">
    <source>
        <dbReference type="PROSITE" id="PS51898"/>
    </source>
</evidence>
<dbReference type="OrthoDB" id="254233at2"/>
<dbReference type="InterPro" id="IPR002104">
    <property type="entry name" value="Integrase_catalytic"/>
</dbReference>
<evidence type="ECO:0000313" key="6">
    <source>
        <dbReference type="Proteomes" id="UP000319576"/>
    </source>
</evidence>
<dbReference type="GO" id="GO:0003677">
    <property type="term" value="F:DNA binding"/>
    <property type="evidence" value="ECO:0007669"/>
    <property type="project" value="InterPro"/>
</dbReference>
<dbReference type="GO" id="GO:0006310">
    <property type="term" value="P:DNA recombination"/>
    <property type="evidence" value="ECO:0007669"/>
    <property type="project" value="UniProtKB-KW"/>
</dbReference>